<proteinExistence type="predicted"/>
<gene>
    <name evidence="2" type="ORF">CYCCA115_LOCUS15921</name>
</gene>
<dbReference type="Proteomes" id="UP001295423">
    <property type="component" value="Unassembled WGS sequence"/>
</dbReference>
<keyword evidence="3" id="KW-1185">Reference proteome</keyword>
<name>A0AAD2FXM3_9STRA</name>
<dbReference type="EMBL" id="CAKOGP040001893">
    <property type="protein sequence ID" value="CAJ1955782.1"/>
    <property type="molecule type" value="Genomic_DNA"/>
</dbReference>
<reference evidence="2" key="1">
    <citation type="submission" date="2023-08" db="EMBL/GenBank/DDBJ databases">
        <authorList>
            <person name="Audoor S."/>
            <person name="Bilcke G."/>
        </authorList>
    </citation>
    <scope>NUCLEOTIDE SEQUENCE</scope>
</reference>
<feature type="chain" id="PRO_5042179211" evidence="1">
    <location>
        <begin position="25"/>
        <end position="136"/>
    </location>
</feature>
<evidence type="ECO:0000256" key="1">
    <source>
        <dbReference type="SAM" id="SignalP"/>
    </source>
</evidence>
<organism evidence="2 3">
    <name type="scientific">Cylindrotheca closterium</name>
    <dbReference type="NCBI Taxonomy" id="2856"/>
    <lineage>
        <taxon>Eukaryota</taxon>
        <taxon>Sar</taxon>
        <taxon>Stramenopiles</taxon>
        <taxon>Ochrophyta</taxon>
        <taxon>Bacillariophyta</taxon>
        <taxon>Bacillariophyceae</taxon>
        <taxon>Bacillariophycidae</taxon>
        <taxon>Bacillariales</taxon>
        <taxon>Bacillariaceae</taxon>
        <taxon>Cylindrotheca</taxon>
    </lineage>
</organism>
<sequence>MHQRQARIQLLMLSVNGCIRLLATFYEQDANMAPNIQTSNQAIDDALAACNHAMRRAVSQSLKNNTPGKVVVACDMLLNIPVIVDLLSMQEKRQLMVNENLQQQNAKQKEFDYNVGGEVLIKNFNPSKLDPKLGLG</sequence>
<dbReference type="AlphaFoldDB" id="A0AAD2FXM3"/>
<feature type="signal peptide" evidence="1">
    <location>
        <begin position="1"/>
        <end position="24"/>
    </location>
</feature>
<keyword evidence="1" id="KW-0732">Signal</keyword>
<comment type="caution">
    <text evidence="2">The sequence shown here is derived from an EMBL/GenBank/DDBJ whole genome shotgun (WGS) entry which is preliminary data.</text>
</comment>
<evidence type="ECO:0000313" key="3">
    <source>
        <dbReference type="Proteomes" id="UP001295423"/>
    </source>
</evidence>
<accession>A0AAD2FXM3</accession>
<evidence type="ECO:0000313" key="2">
    <source>
        <dbReference type="EMBL" id="CAJ1955782.1"/>
    </source>
</evidence>
<protein>
    <submittedName>
        <fullName evidence="2">Uncharacterized protein</fullName>
    </submittedName>
</protein>